<dbReference type="InterPro" id="IPR016181">
    <property type="entry name" value="Acyl_CoA_acyltransferase"/>
</dbReference>
<feature type="non-terminal residue" evidence="2">
    <location>
        <position position="205"/>
    </location>
</feature>
<dbReference type="Gene3D" id="3.40.630.30">
    <property type="match status" value="1"/>
</dbReference>
<feature type="domain" description="N-acetyltransferase" evidence="1">
    <location>
        <begin position="43"/>
        <end position="118"/>
    </location>
</feature>
<protein>
    <recommendedName>
        <fullName evidence="1">N-acetyltransferase domain-containing protein</fullName>
    </recommendedName>
</protein>
<dbReference type="Pfam" id="PF13302">
    <property type="entry name" value="Acetyltransf_3"/>
    <property type="match status" value="1"/>
</dbReference>
<dbReference type="EMBL" id="DS476968">
    <property type="protein sequence ID" value="EDO26069.1"/>
    <property type="molecule type" value="Genomic_DNA"/>
</dbReference>
<name>A7TCY9_NEMVE</name>
<evidence type="ECO:0000259" key="1">
    <source>
        <dbReference type="Pfam" id="PF13302"/>
    </source>
</evidence>
<keyword evidence="3" id="KW-1185">Reference proteome</keyword>
<reference evidence="2 3" key="1">
    <citation type="journal article" date="2007" name="Science">
        <title>Sea anemone genome reveals ancestral eumetazoan gene repertoire and genomic organization.</title>
        <authorList>
            <person name="Putnam N.H."/>
            <person name="Srivastava M."/>
            <person name="Hellsten U."/>
            <person name="Dirks B."/>
            <person name="Chapman J."/>
            <person name="Salamov A."/>
            <person name="Terry A."/>
            <person name="Shapiro H."/>
            <person name="Lindquist E."/>
            <person name="Kapitonov V.V."/>
            <person name="Jurka J."/>
            <person name="Genikhovich G."/>
            <person name="Grigoriev I.V."/>
            <person name="Lucas S.M."/>
            <person name="Steele R.E."/>
            <person name="Finnerty J.R."/>
            <person name="Technau U."/>
            <person name="Martindale M.Q."/>
            <person name="Rokhsar D.S."/>
        </authorList>
    </citation>
    <scope>NUCLEOTIDE SEQUENCE [LARGE SCALE GENOMIC DNA]</scope>
    <source>
        <strain evidence="3">CH2 X CH6</strain>
    </source>
</reference>
<dbReference type="HOGENOM" id="CLU_1340525_0_0_1"/>
<evidence type="ECO:0000313" key="3">
    <source>
        <dbReference type="Proteomes" id="UP000001593"/>
    </source>
</evidence>
<dbReference type="InParanoid" id="A7TCY9"/>
<dbReference type="InterPro" id="IPR000182">
    <property type="entry name" value="GNAT_dom"/>
</dbReference>
<proteinExistence type="predicted"/>
<accession>A7TCY9</accession>
<dbReference type="AlphaFoldDB" id="A7TCY9"/>
<dbReference type="InterPro" id="IPR051531">
    <property type="entry name" value="N-acetyltransferase"/>
</dbReference>
<dbReference type="SUPFAM" id="SSF55729">
    <property type="entry name" value="Acyl-CoA N-acyltransferases (Nat)"/>
    <property type="match status" value="1"/>
</dbReference>
<evidence type="ECO:0000313" key="2">
    <source>
        <dbReference type="EMBL" id="EDO26069.1"/>
    </source>
</evidence>
<sequence length="205" mass="23587">KIDGFHFGRMDIMFNNYEELEEDLFLFPLHQTIQMNLKLETKRLLLRPLVLTDAEAMFAMDSNPNVHKYLWQKPSTTIEETIKTIEYVQKQYKENNIGRFATILKETGEFIGWTASDNKDAKDFLANLRKAVLYGLPKEKALAALTEIPAKLLNQSNSIGSLNKGSLANFIIVSGDLFDEKSTIQENWIQGNRNIIDKMNIEDIR</sequence>
<dbReference type="PANTHER" id="PTHR43792:SF16">
    <property type="entry name" value="N-ACETYLTRANSFERASE DOMAIN-CONTAINING PROTEIN"/>
    <property type="match status" value="1"/>
</dbReference>
<gene>
    <name evidence="2" type="ORF">NEMVEDRAFT_v1g225431</name>
</gene>
<dbReference type="Proteomes" id="UP000001593">
    <property type="component" value="Unassembled WGS sequence"/>
</dbReference>
<dbReference type="GO" id="GO:0016787">
    <property type="term" value="F:hydrolase activity"/>
    <property type="evidence" value="ECO:0007669"/>
    <property type="project" value="InterPro"/>
</dbReference>
<dbReference type="GO" id="GO:0016747">
    <property type="term" value="F:acyltransferase activity, transferring groups other than amino-acyl groups"/>
    <property type="evidence" value="ECO:0007669"/>
    <property type="project" value="InterPro"/>
</dbReference>
<dbReference type="PANTHER" id="PTHR43792">
    <property type="entry name" value="GNAT FAMILY, PUTATIVE (AFU_ORTHOLOGUE AFUA_3G00765)-RELATED-RELATED"/>
    <property type="match status" value="1"/>
</dbReference>
<organism evidence="2 3">
    <name type="scientific">Nematostella vectensis</name>
    <name type="common">Starlet sea anemone</name>
    <dbReference type="NCBI Taxonomy" id="45351"/>
    <lineage>
        <taxon>Eukaryota</taxon>
        <taxon>Metazoa</taxon>
        <taxon>Cnidaria</taxon>
        <taxon>Anthozoa</taxon>
        <taxon>Hexacorallia</taxon>
        <taxon>Actiniaria</taxon>
        <taxon>Edwardsiidae</taxon>
        <taxon>Nematostella</taxon>
    </lineage>
</organism>
<feature type="non-terminal residue" evidence="2">
    <location>
        <position position="1"/>
    </location>
</feature>